<evidence type="ECO:0000259" key="2">
    <source>
        <dbReference type="Pfam" id="PF04773"/>
    </source>
</evidence>
<feature type="transmembrane region" description="Helical" evidence="1">
    <location>
        <begin position="106"/>
        <end position="125"/>
    </location>
</feature>
<keyword evidence="1" id="KW-0472">Membrane</keyword>
<accession>A0ABV8T0A8</accession>
<reference evidence="5" key="1">
    <citation type="journal article" date="2019" name="Int. J. Syst. Evol. Microbiol.">
        <title>The Global Catalogue of Microorganisms (GCM) 10K type strain sequencing project: providing services to taxonomists for standard genome sequencing and annotation.</title>
        <authorList>
            <consortium name="The Broad Institute Genomics Platform"/>
            <consortium name="The Broad Institute Genome Sequencing Center for Infectious Disease"/>
            <person name="Wu L."/>
            <person name="Ma J."/>
        </authorList>
    </citation>
    <scope>NUCLEOTIDE SEQUENCE [LARGE SCALE GENOMIC DNA]</scope>
    <source>
        <strain evidence="5">CGMCC 1.10759</strain>
    </source>
</reference>
<dbReference type="EMBL" id="JBHSDU010000014">
    <property type="protein sequence ID" value="MFC4312805.1"/>
    <property type="molecule type" value="Genomic_DNA"/>
</dbReference>
<keyword evidence="5" id="KW-1185">Reference proteome</keyword>
<evidence type="ECO:0000313" key="5">
    <source>
        <dbReference type="Proteomes" id="UP001595904"/>
    </source>
</evidence>
<dbReference type="PANTHER" id="PTHR30273:SF2">
    <property type="entry name" value="PROTEIN FECR"/>
    <property type="match status" value="1"/>
</dbReference>
<keyword evidence="1" id="KW-1133">Transmembrane helix</keyword>
<comment type="caution">
    <text evidence="4">The sequence shown here is derived from an EMBL/GenBank/DDBJ whole genome shotgun (WGS) entry which is preliminary data.</text>
</comment>
<evidence type="ECO:0000259" key="3">
    <source>
        <dbReference type="Pfam" id="PF16220"/>
    </source>
</evidence>
<sequence>MPRTSSARLNAQIYSEASEWFVNCRSGALDDDKRRKFDAWLRQSPQHLSAYLELAAIWDEGATLDAERRWDTETLIAEALADQSNVATLITSPTVRAPTSISHARWAAVVAFIAIGLAAFVWVYLFREPIYVTQIGEQRSITLSDGSTMELNSRSKVRVRYSEHERALELLEGQALFRVAHDTSRPFIVTSDGTRVRAVGTQFDVNKKREGTVVTVVEGRVSVLTEVPDARIDPVAVNVTESMPQLPNESGAGILLAAGEQISVNDKAAQKIQQPDVARAIAWTQKQLVFKAATLTEVAEEFNRYNQRPLVVQDPELYEFHISGVFASSDPGALLQFLRERAGVHVVESDTAIYLTKQR</sequence>
<feature type="domain" description="FecR protein" evidence="2">
    <location>
        <begin position="131"/>
        <end position="221"/>
    </location>
</feature>
<dbReference type="RefSeq" id="WP_380602512.1">
    <property type="nucleotide sequence ID" value="NZ_JBHSDU010000014.1"/>
</dbReference>
<evidence type="ECO:0000256" key="1">
    <source>
        <dbReference type="SAM" id="Phobius"/>
    </source>
</evidence>
<protein>
    <submittedName>
        <fullName evidence="4">FecR family protein</fullName>
    </submittedName>
</protein>
<dbReference type="Pfam" id="PF16220">
    <property type="entry name" value="DUF4880"/>
    <property type="match status" value="1"/>
</dbReference>
<dbReference type="Gene3D" id="2.60.120.1440">
    <property type="match status" value="1"/>
</dbReference>
<dbReference type="PANTHER" id="PTHR30273">
    <property type="entry name" value="PERIPLASMIC SIGNAL SENSOR AND SIGMA FACTOR ACTIVATOR FECR-RELATED"/>
    <property type="match status" value="1"/>
</dbReference>
<proteinExistence type="predicted"/>
<dbReference type="Pfam" id="PF04773">
    <property type="entry name" value="FecR"/>
    <property type="match status" value="1"/>
</dbReference>
<dbReference type="InterPro" id="IPR006860">
    <property type="entry name" value="FecR"/>
</dbReference>
<keyword evidence="1" id="KW-0812">Transmembrane</keyword>
<organism evidence="4 5">
    <name type="scientific">Steroidobacter flavus</name>
    <dbReference type="NCBI Taxonomy" id="1842136"/>
    <lineage>
        <taxon>Bacteria</taxon>
        <taxon>Pseudomonadati</taxon>
        <taxon>Pseudomonadota</taxon>
        <taxon>Gammaproteobacteria</taxon>
        <taxon>Steroidobacterales</taxon>
        <taxon>Steroidobacteraceae</taxon>
        <taxon>Steroidobacter</taxon>
    </lineage>
</organism>
<name>A0ABV8T0A8_9GAMM</name>
<feature type="domain" description="FecR N-terminal" evidence="3">
    <location>
        <begin position="16"/>
        <end position="56"/>
    </location>
</feature>
<dbReference type="PIRSF" id="PIRSF018266">
    <property type="entry name" value="FecR"/>
    <property type="match status" value="1"/>
</dbReference>
<dbReference type="InterPro" id="IPR032623">
    <property type="entry name" value="FecR_N"/>
</dbReference>
<gene>
    <name evidence="4" type="ORF">ACFPN2_27215</name>
</gene>
<dbReference type="InterPro" id="IPR012373">
    <property type="entry name" value="Ferrdict_sens_TM"/>
</dbReference>
<dbReference type="Gene3D" id="3.55.50.30">
    <property type="match status" value="1"/>
</dbReference>
<evidence type="ECO:0000313" key="4">
    <source>
        <dbReference type="EMBL" id="MFC4312805.1"/>
    </source>
</evidence>
<dbReference type="Proteomes" id="UP001595904">
    <property type="component" value="Unassembled WGS sequence"/>
</dbReference>